<evidence type="ECO:0000313" key="11">
    <source>
        <dbReference type="Proteomes" id="UP000288859"/>
    </source>
</evidence>
<sequence length="102" mass="11151">MDDILAQAQDIFEAQIDFKGQYLAENIYTILLSITSALALVLGYAKQDIYLTLWVGLAGTILSMFVVVPAWPFFNQNPQPWLGSTAALLSKGVIVDGSAKTR</sequence>
<dbReference type="OrthoDB" id="263893at2759"/>
<evidence type="ECO:0000256" key="4">
    <source>
        <dbReference type="ARBA" id="ARBA00022692"/>
    </source>
</evidence>
<dbReference type="GO" id="GO:0006465">
    <property type="term" value="P:signal peptide processing"/>
    <property type="evidence" value="ECO:0007669"/>
    <property type="project" value="InterPro"/>
</dbReference>
<evidence type="ECO:0000256" key="1">
    <source>
        <dbReference type="ARBA" id="ARBA00004477"/>
    </source>
</evidence>
<protein>
    <recommendedName>
        <fullName evidence="3">Signal peptidase complex subunit 1</fullName>
    </recommendedName>
</protein>
<dbReference type="GO" id="GO:0005787">
    <property type="term" value="C:signal peptidase complex"/>
    <property type="evidence" value="ECO:0007669"/>
    <property type="project" value="InterPro"/>
</dbReference>
<evidence type="ECO:0000313" key="10">
    <source>
        <dbReference type="EMBL" id="RVX68264.1"/>
    </source>
</evidence>
<gene>
    <name evidence="10" type="ORF">B0A52_07267</name>
</gene>
<keyword evidence="5" id="KW-0256">Endoplasmic reticulum</keyword>
<dbReference type="PANTHER" id="PTHR13202">
    <property type="entry name" value="MICROSOMAL SIGNAL PEPTIDASE 12 KDA SUBUNIT"/>
    <property type="match status" value="1"/>
</dbReference>
<comment type="similarity">
    <text evidence="2">Belongs to the SPCS1 family.</text>
</comment>
<organism evidence="10 11">
    <name type="scientific">Exophiala mesophila</name>
    <name type="common">Black yeast-like fungus</name>
    <dbReference type="NCBI Taxonomy" id="212818"/>
    <lineage>
        <taxon>Eukaryota</taxon>
        <taxon>Fungi</taxon>
        <taxon>Dikarya</taxon>
        <taxon>Ascomycota</taxon>
        <taxon>Pezizomycotina</taxon>
        <taxon>Eurotiomycetes</taxon>
        <taxon>Chaetothyriomycetidae</taxon>
        <taxon>Chaetothyriales</taxon>
        <taxon>Herpotrichiellaceae</taxon>
        <taxon>Exophiala</taxon>
    </lineage>
</organism>
<evidence type="ECO:0000256" key="6">
    <source>
        <dbReference type="ARBA" id="ARBA00022989"/>
    </source>
</evidence>
<dbReference type="Pfam" id="PF06645">
    <property type="entry name" value="SPC12"/>
    <property type="match status" value="1"/>
</dbReference>
<accession>A0A438MX44</accession>
<feature type="transmembrane region" description="Helical" evidence="9">
    <location>
        <begin position="27"/>
        <end position="45"/>
    </location>
</feature>
<evidence type="ECO:0000256" key="2">
    <source>
        <dbReference type="ARBA" id="ARBA00005245"/>
    </source>
</evidence>
<dbReference type="PANTHER" id="PTHR13202:SF0">
    <property type="entry name" value="SIGNAL PEPTIDASE COMPLEX SUBUNIT 1"/>
    <property type="match status" value="1"/>
</dbReference>
<feature type="transmembrane region" description="Helical" evidence="9">
    <location>
        <begin position="52"/>
        <end position="74"/>
    </location>
</feature>
<dbReference type="InterPro" id="IPR009542">
    <property type="entry name" value="Spc1/SPCS1"/>
</dbReference>
<evidence type="ECO:0000256" key="7">
    <source>
        <dbReference type="ARBA" id="ARBA00023136"/>
    </source>
</evidence>
<evidence type="ECO:0000256" key="9">
    <source>
        <dbReference type="SAM" id="Phobius"/>
    </source>
</evidence>
<comment type="subcellular location">
    <subcellularLocation>
        <location evidence="1">Endoplasmic reticulum membrane</location>
        <topology evidence="1">Multi-pass membrane protein</topology>
    </subcellularLocation>
</comment>
<dbReference type="GO" id="GO:0045047">
    <property type="term" value="P:protein targeting to ER"/>
    <property type="evidence" value="ECO:0007669"/>
    <property type="project" value="TreeGrafter"/>
</dbReference>
<keyword evidence="4 9" id="KW-0812">Transmembrane</keyword>
<keyword evidence="7 9" id="KW-0472">Membrane</keyword>
<proteinExistence type="inferred from homology"/>
<dbReference type="Proteomes" id="UP000288859">
    <property type="component" value="Unassembled WGS sequence"/>
</dbReference>
<comment type="caution">
    <text evidence="10">The sequence shown here is derived from an EMBL/GenBank/DDBJ whole genome shotgun (WGS) entry which is preliminary data.</text>
</comment>
<name>A0A438MX44_EXOME</name>
<reference evidence="10 11" key="1">
    <citation type="submission" date="2017-03" db="EMBL/GenBank/DDBJ databases">
        <title>Genomes of endolithic fungi from Antarctica.</title>
        <authorList>
            <person name="Coleine C."/>
            <person name="Masonjones S."/>
            <person name="Stajich J.E."/>
        </authorList>
    </citation>
    <scope>NUCLEOTIDE SEQUENCE [LARGE SCALE GENOMIC DNA]</scope>
    <source>
        <strain evidence="10 11">CCFEE 6314</strain>
    </source>
</reference>
<comment type="function">
    <text evidence="8">Component of the signal peptidase complex (SPC) which catalyzes the cleavage of N-terminal signal sequences from nascent proteins as they are translocated into the lumen of the endoplasmic reticulum. Dispensable for SPC enzymatic activity.</text>
</comment>
<evidence type="ECO:0000256" key="5">
    <source>
        <dbReference type="ARBA" id="ARBA00022824"/>
    </source>
</evidence>
<evidence type="ECO:0000256" key="3">
    <source>
        <dbReference type="ARBA" id="ARBA00017059"/>
    </source>
</evidence>
<dbReference type="VEuPathDB" id="FungiDB:PV10_05782"/>
<dbReference type="AlphaFoldDB" id="A0A438MX44"/>
<evidence type="ECO:0000256" key="8">
    <source>
        <dbReference type="ARBA" id="ARBA00045204"/>
    </source>
</evidence>
<keyword evidence="6 9" id="KW-1133">Transmembrane helix</keyword>
<dbReference type="EMBL" id="NAJM01000039">
    <property type="protein sequence ID" value="RVX68264.1"/>
    <property type="molecule type" value="Genomic_DNA"/>
</dbReference>